<dbReference type="SUPFAM" id="SSF63380">
    <property type="entry name" value="Riboflavin synthase domain-like"/>
    <property type="match status" value="1"/>
</dbReference>
<feature type="domain" description="FAD-binding FR-type" evidence="8">
    <location>
        <begin position="1"/>
        <end position="98"/>
    </location>
</feature>
<dbReference type="Pfam" id="PF00175">
    <property type="entry name" value="NAD_binding_1"/>
    <property type="match status" value="1"/>
</dbReference>
<dbReference type="STRING" id="463040.CAL15_17825"/>
<evidence type="ECO:0000256" key="6">
    <source>
        <dbReference type="ARBA" id="ARBA00023014"/>
    </source>
</evidence>
<evidence type="ECO:0000259" key="8">
    <source>
        <dbReference type="PROSITE" id="PS51384"/>
    </source>
</evidence>
<evidence type="ECO:0000259" key="7">
    <source>
        <dbReference type="PROSITE" id="PS51085"/>
    </source>
</evidence>
<keyword evidence="1" id="KW-0285">Flavoprotein</keyword>
<dbReference type="GO" id="GO:0046872">
    <property type="term" value="F:metal ion binding"/>
    <property type="evidence" value="ECO:0007669"/>
    <property type="project" value="UniProtKB-KW"/>
</dbReference>
<dbReference type="PANTHER" id="PTHR47354:SF1">
    <property type="entry name" value="CARNITINE MONOOXYGENASE REDUCTASE SUBUNIT"/>
    <property type="match status" value="1"/>
</dbReference>
<sequence length="313" mass="33717">MRVGAIRRLAGTVSAIALERLSDAVLPSFAPGAHVDLRLPGGLVRSYSLYTLRDTERRYEIAVNRDGNSRGGSAYLHERLRVGDVLEVSAPRNHFPLIDGDHPTLLIAGGIGITPLYCMAQQLAARGARWHMVYAARSRAGAAFVDELQALADAAGMPLTLHFDDEAGGRLDIPAIVAHAPPDTHFYCCGPAPMLDAYLSACSRLPAERVHYERFGADIPMPGAGQGFDVELARSGRTLRVRPDQTILEVLLDAGVDVEYSCMQGVCGSCRTGVLAGEPEHLDMFLSPEEQAASDCMMICCSRARGARLVLDC</sequence>
<dbReference type="SUPFAM" id="SSF54292">
    <property type="entry name" value="2Fe-2S ferredoxin-like"/>
    <property type="match status" value="1"/>
</dbReference>
<evidence type="ECO:0000256" key="1">
    <source>
        <dbReference type="ARBA" id="ARBA00022630"/>
    </source>
</evidence>
<dbReference type="Pfam" id="PF00111">
    <property type="entry name" value="Fer2"/>
    <property type="match status" value="1"/>
</dbReference>
<organism evidence="9 10">
    <name type="scientific">Bordetella genomosp. 13</name>
    <dbReference type="NCBI Taxonomy" id="463040"/>
    <lineage>
        <taxon>Bacteria</taxon>
        <taxon>Pseudomonadati</taxon>
        <taxon>Pseudomonadota</taxon>
        <taxon>Betaproteobacteria</taxon>
        <taxon>Burkholderiales</taxon>
        <taxon>Alcaligenaceae</taxon>
        <taxon>Bordetella</taxon>
    </lineage>
</organism>
<feature type="domain" description="2Fe-2S ferredoxin-type" evidence="7">
    <location>
        <begin position="228"/>
        <end position="313"/>
    </location>
</feature>
<gene>
    <name evidence="9" type="ORF">CAL15_17825</name>
</gene>
<evidence type="ECO:0000313" key="9">
    <source>
        <dbReference type="EMBL" id="ARP97524.1"/>
    </source>
</evidence>
<dbReference type="InterPro" id="IPR036010">
    <property type="entry name" value="2Fe-2S_ferredoxin-like_sf"/>
</dbReference>
<keyword evidence="4" id="KW-0560">Oxidoreductase</keyword>
<dbReference type="EMBL" id="CP021111">
    <property type="protein sequence ID" value="ARP97524.1"/>
    <property type="molecule type" value="Genomic_DNA"/>
</dbReference>
<dbReference type="KEGG" id="bgm:CAL15_17825"/>
<dbReference type="Gene3D" id="3.40.50.80">
    <property type="entry name" value="Nucleotide-binding domain of ferredoxin-NADP reductase (FNR) module"/>
    <property type="match status" value="1"/>
</dbReference>
<dbReference type="SUPFAM" id="SSF52343">
    <property type="entry name" value="Ferredoxin reductase-like, C-terminal NADP-linked domain"/>
    <property type="match status" value="1"/>
</dbReference>
<dbReference type="PROSITE" id="PS51085">
    <property type="entry name" value="2FE2S_FER_2"/>
    <property type="match status" value="1"/>
</dbReference>
<evidence type="ECO:0000256" key="2">
    <source>
        <dbReference type="ARBA" id="ARBA00022714"/>
    </source>
</evidence>
<dbReference type="InterPro" id="IPR017938">
    <property type="entry name" value="Riboflavin_synthase-like_b-brl"/>
</dbReference>
<dbReference type="InterPro" id="IPR006058">
    <property type="entry name" value="2Fe2S_fd_BS"/>
</dbReference>
<dbReference type="CDD" id="cd00207">
    <property type="entry name" value="fer2"/>
    <property type="match status" value="1"/>
</dbReference>
<keyword evidence="5" id="KW-0408">Iron</keyword>
<dbReference type="CDD" id="cd06185">
    <property type="entry name" value="PDR_like"/>
    <property type="match status" value="1"/>
</dbReference>
<dbReference type="PROSITE" id="PS51384">
    <property type="entry name" value="FAD_FR"/>
    <property type="match status" value="1"/>
</dbReference>
<dbReference type="PRINTS" id="PR00409">
    <property type="entry name" value="PHDIOXRDTASE"/>
</dbReference>
<evidence type="ECO:0008006" key="11">
    <source>
        <dbReference type="Google" id="ProtNLM"/>
    </source>
</evidence>
<dbReference type="InterPro" id="IPR001041">
    <property type="entry name" value="2Fe-2S_ferredoxin-type"/>
</dbReference>
<dbReference type="InterPro" id="IPR039261">
    <property type="entry name" value="FNR_nucleotide-bd"/>
</dbReference>
<dbReference type="Gene3D" id="3.10.20.30">
    <property type="match status" value="1"/>
</dbReference>
<dbReference type="InterPro" id="IPR017927">
    <property type="entry name" value="FAD-bd_FR_type"/>
</dbReference>
<dbReference type="InterPro" id="IPR050415">
    <property type="entry name" value="MRET"/>
</dbReference>
<reference evidence="9 10" key="1">
    <citation type="submission" date="2017-05" db="EMBL/GenBank/DDBJ databases">
        <title>Complete and WGS of Bordetella genogroups.</title>
        <authorList>
            <person name="Spilker T."/>
            <person name="LiPuma J."/>
        </authorList>
    </citation>
    <scope>NUCLEOTIDE SEQUENCE [LARGE SCALE GENOMIC DNA]</scope>
    <source>
        <strain evidence="9 10">AU7206</strain>
    </source>
</reference>
<dbReference type="PANTHER" id="PTHR47354">
    <property type="entry name" value="NADH OXIDOREDUCTASE HCR"/>
    <property type="match status" value="1"/>
</dbReference>
<name>A0A1W6ZL54_9BORD</name>
<evidence type="ECO:0000256" key="5">
    <source>
        <dbReference type="ARBA" id="ARBA00023004"/>
    </source>
</evidence>
<dbReference type="GO" id="GO:0016491">
    <property type="term" value="F:oxidoreductase activity"/>
    <property type="evidence" value="ECO:0007669"/>
    <property type="project" value="UniProtKB-KW"/>
</dbReference>
<evidence type="ECO:0000256" key="3">
    <source>
        <dbReference type="ARBA" id="ARBA00022723"/>
    </source>
</evidence>
<dbReference type="AlphaFoldDB" id="A0A1W6ZL54"/>
<accession>A0A1W6ZL54</accession>
<keyword evidence="2" id="KW-0001">2Fe-2S</keyword>
<evidence type="ECO:0000313" key="10">
    <source>
        <dbReference type="Proteomes" id="UP000194161"/>
    </source>
</evidence>
<dbReference type="Gene3D" id="2.40.30.10">
    <property type="entry name" value="Translation factors"/>
    <property type="match status" value="1"/>
</dbReference>
<keyword evidence="6" id="KW-0411">Iron-sulfur</keyword>
<dbReference type="Proteomes" id="UP000194161">
    <property type="component" value="Chromosome"/>
</dbReference>
<evidence type="ECO:0000256" key="4">
    <source>
        <dbReference type="ARBA" id="ARBA00023002"/>
    </source>
</evidence>
<dbReference type="InterPro" id="IPR001433">
    <property type="entry name" value="OxRdtase_FAD/NAD-bd"/>
</dbReference>
<dbReference type="GO" id="GO:0051537">
    <property type="term" value="F:2 iron, 2 sulfur cluster binding"/>
    <property type="evidence" value="ECO:0007669"/>
    <property type="project" value="UniProtKB-KW"/>
</dbReference>
<dbReference type="OrthoDB" id="544091at2"/>
<keyword evidence="10" id="KW-1185">Reference proteome</keyword>
<dbReference type="InterPro" id="IPR012675">
    <property type="entry name" value="Beta-grasp_dom_sf"/>
</dbReference>
<protein>
    <recommendedName>
        <fullName evidence="11">Oxidoreductase</fullName>
    </recommendedName>
</protein>
<proteinExistence type="predicted"/>
<dbReference type="PROSITE" id="PS00197">
    <property type="entry name" value="2FE2S_FER_1"/>
    <property type="match status" value="1"/>
</dbReference>
<keyword evidence="3" id="KW-0479">Metal-binding</keyword>